<dbReference type="InterPro" id="IPR050882">
    <property type="entry name" value="Prepilin_peptidase/N-MTase"/>
</dbReference>
<keyword evidence="11 19" id="KW-1133">Transmembrane helix</keyword>
<evidence type="ECO:0000256" key="14">
    <source>
        <dbReference type="ARBA" id="ARBA00050401"/>
    </source>
</evidence>
<dbReference type="PRINTS" id="PR00864">
    <property type="entry name" value="PREPILNPTASE"/>
</dbReference>
<sequence length="411" mass="45458">MTLLDYLASHPLAFVLCAILLGLLVGSFLNVVVHRLPKMMERNWKAEAREALGLEPEPKQATYNLVLPNSACPRCGHEIRPWENIPLVSYLALGGKCSSCKAAIGKRYPLVELATALLSGYVAWHFGFTWQAGAMLLLTWGLLAMSLIDADHQLLPDVLVLPLLWLGLIANHFGLFASLDDALFGAVFGYLSLWSVFWLFKLVTGKEGMGYGDFKLLAMLGAWGGWQILPLTILLSSLVGAILGVIMLRLQRERMQGGLLPSEGEFFKLYGLTEKRLKLAKPEQYVVLPEVISKEPLGPAVRQGDEAWFNIVRWTLYGLLNAEELGVTSSNVERQARDSRNPDVARLLGSEGDAGKDLQLPRDWVVQMVRQVGNYGEIFARNVGDGSPLKMPRGLNAQWNLGGLHYAPPIR</sequence>
<evidence type="ECO:0000256" key="17">
    <source>
        <dbReference type="RuleBase" id="RU003793"/>
    </source>
</evidence>
<evidence type="ECO:0000256" key="16">
    <source>
        <dbReference type="ARBA" id="ARBA00071870"/>
    </source>
</evidence>
<evidence type="ECO:0000256" key="7">
    <source>
        <dbReference type="ARBA" id="ARBA00022679"/>
    </source>
</evidence>
<dbReference type="InterPro" id="IPR014032">
    <property type="entry name" value="Peptidase_A24A_bac"/>
</dbReference>
<dbReference type="GO" id="GO:0016743">
    <property type="term" value="F:carboxyl- or carbamoyltransferase activity"/>
    <property type="evidence" value="ECO:0007669"/>
    <property type="project" value="InterPro"/>
</dbReference>
<keyword evidence="8" id="KW-0949">S-adenosyl-L-methionine</keyword>
<keyword evidence="9 18" id="KW-0812">Transmembrane</keyword>
<comment type="similarity">
    <text evidence="2 17">Belongs to the peptidase A24 family.</text>
</comment>
<dbReference type="PANTHER" id="PTHR30487:SF0">
    <property type="entry name" value="PREPILIN LEADER PEPTIDASE_N-METHYLTRANSFERASE-RELATED"/>
    <property type="match status" value="1"/>
</dbReference>
<dbReference type="GO" id="GO:0004190">
    <property type="term" value="F:aspartic-type endopeptidase activity"/>
    <property type="evidence" value="ECO:0007669"/>
    <property type="project" value="UniProtKB-EC"/>
</dbReference>
<keyword evidence="13 18" id="KW-0511">Multifunctional enzyme</keyword>
<keyword evidence="7 18" id="KW-0808">Transferase</keyword>
<name>A0A3M5DZA2_PSEAI</name>
<evidence type="ECO:0000256" key="13">
    <source>
        <dbReference type="ARBA" id="ARBA00023268"/>
    </source>
</evidence>
<keyword evidence="5 18" id="KW-0489">Methyltransferase</keyword>
<feature type="domain" description="Prepilin peptidase A24 N-terminal" evidence="21">
    <location>
        <begin position="20"/>
        <end position="126"/>
    </location>
</feature>
<comment type="subcellular location">
    <subcellularLocation>
        <location evidence="1">Cell inner membrane</location>
        <topology evidence="1">Multi-pass membrane protein</topology>
    </subcellularLocation>
    <subcellularLocation>
        <location evidence="18">Cell membrane</location>
        <topology evidence="18">Multi-pass membrane protein</topology>
    </subcellularLocation>
</comment>
<protein>
    <recommendedName>
        <fullName evidence="16 18">Prepilin leader peptidase/N-methyltransferase</fullName>
        <ecNumber evidence="18">2.1.1.-</ecNumber>
        <ecNumber evidence="15 18">3.4.23.43</ecNumber>
    </recommendedName>
</protein>
<evidence type="ECO:0000256" key="10">
    <source>
        <dbReference type="ARBA" id="ARBA00022801"/>
    </source>
</evidence>
<evidence type="ECO:0000256" key="2">
    <source>
        <dbReference type="ARBA" id="ARBA00005801"/>
    </source>
</evidence>
<feature type="transmembrane region" description="Helical" evidence="19">
    <location>
        <begin position="220"/>
        <end position="246"/>
    </location>
</feature>
<gene>
    <name evidence="22" type="ORF">ALP65_01045</name>
</gene>
<dbReference type="SUPFAM" id="SSF53671">
    <property type="entry name" value="Aspartate/ornithine carbamoyltransferase"/>
    <property type="match status" value="1"/>
</dbReference>
<feature type="transmembrane region" description="Helical" evidence="19">
    <location>
        <begin position="182"/>
        <end position="200"/>
    </location>
</feature>
<keyword evidence="12 19" id="KW-0472">Membrane</keyword>
<dbReference type="GO" id="GO:0008168">
    <property type="term" value="F:methyltransferase activity"/>
    <property type="evidence" value="ECO:0007669"/>
    <property type="project" value="UniProtKB-KW"/>
</dbReference>
<dbReference type="Pfam" id="PF01478">
    <property type="entry name" value="Peptidase_A24"/>
    <property type="match status" value="1"/>
</dbReference>
<comment type="function">
    <text evidence="18">Plays an essential role in type IV pili and type II pseudopili formation by proteolytically removing the leader sequence from substrate proteins and subsequently monomethylating the alpha-amino group of the newly exposed N-terminal phenylalanine.</text>
</comment>
<keyword evidence="4" id="KW-0997">Cell inner membrane</keyword>
<evidence type="ECO:0000256" key="11">
    <source>
        <dbReference type="ARBA" id="ARBA00022989"/>
    </source>
</evidence>
<keyword evidence="6 18" id="KW-0645">Protease</keyword>
<dbReference type="Proteomes" id="UP000270834">
    <property type="component" value="Unassembled WGS sequence"/>
</dbReference>
<evidence type="ECO:0000256" key="4">
    <source>
        <dbReference type="ARBA" id="ARBA00022519"/>
    </source>
</evidence>
<organism evidence="22 23">
    <name type="scientific">Pseudomonas aeruginosa</name>
    <dbReference type="NCBI Taxonomy" id="287"/>
    <lineage>
        <taxon>Bacteria</taxon>
        <taxon>Pseudomonadati</taxon>
        <taxon>Pseudomonadota</taxon>
        <taxon>Gammaproteobacteria</taxon>
        <taxon>Pseudomonadales</taxon>
        <taxon>Pseudomonadaceae</taxon>
        <taxon>Pseudomonas</taxon>
    </lineage>
</organism>
<dbReference type="GO" id="GO:0006520">
    <property type="term" value="P:amino acid metabolic process"/>
    <property type="evidence" value="ECO:0007669"/>
    <property type="project" value="InterPro"/>
</dbReference>
<dbReference type="Gene3D" id="1.20.120.1220">
    <property type="match status" value="1"/>
</dbReference>
<feature type="transmembrane region" description="Helical" evidence="19">
    <location>
        <begin position="128"/>
        <end position="148"/>
    </location>
</feature>
<evidence type="ECO:0000256" key="3">
    <source>
        <dbReference type="ARBA" id="ARBA00022475"/>
    </source>
</evidence>
<reference evidence="22 23" key="1">
    <citation type="submission" date="2018-08" db="EMBL/GenBank/DDBJ databases">
        <title>Recombination of ecologically and evolutionarily significant loci maintains genetic cohesion in the Pseudomonas syringae species complex.</title>
        <authorList>
            <person name="Dillon M."/>
            <person name="Thakur S."/>
            <person name="Almeida R.N.D."/>
            <person name="Weir B.S."/>
            <person name="Guttman D.S."/>
        </authorList>
    </citation>
    <scope>NUCLEOTIDE SEQUENCE [LARGE SCALE GENOMIC DNA]</scope>
    <source>
        <strain evidence="22 23">ICMP 7846</strain>
    </source>
</reference>
<dbReference type="GO" id="GO:0006465">
    <property type="term" value="P:signal peptide processing"/>
    <property type="evidence" value="ECO:0007669"/>
    <property type="project" value="TreeGrafter"/>
</dbReference>
<evidence type="ECO:0000256" key="5">
    <source>
        <dbReference type="ARBA" id="ARBA00022603"/>
    </source>
</evidence>
<keyword evidence="3" id="KW-1003">Cell membrane</keyword>
<evidence type="ECO:0000313" key="22">
    <source>
        <dbReference type="EMBL" id="RMS55286.1"/>
    </source>
</evidence>
<dbReference type="EC" id="2.1.1.-" evidence="18"/>
<comment type="catalytic activity">
    <reaction evidence="14 18">
        <text>Typically cleaves a -Gly-|-Phe- bond to release an N-terminal, basic peptide of 5-8 residues from type IV prepilin, and then N-methylates the new N-terminal amino group, the methyl donor being S-adenosyl-L-methionine.</text>
        <dbReference type="EC" id="3.4.23.43"/>
    </reaction>
</comment>
<dbReference type="InterPro" id="IPR036901">
    <property type="entry name" value="Asp/Orn_carbamoylTrfase_sf"/>
</dbReference>
<dbReference type="AlphaFoldDB" id="A0A3M5DZA2"/>
<accession>A0A3M5DZA2</accession>
<feature type="transmembrane region" description="Helical" evidence="19">
    <location>
        <begin position="12"/>
        <end position="33"/>
    </location>
</feature>
<dbReference type="EC" id="3.4.23.43" evidence="15 18"/>
<feature type="domain" description="Prepilin type IV endopeptidase peptidase" evidence="20">
    <location>
        <begin position="136"/>
        <end position="245"/>
    </location>
</feature>
<keyword evidence="10 18" id="KW-0378">Hydrolase</keyword>
<evidence type="ECO:0000313" key="23">
    <source>
        <dbReference type="Proteomes" id="UP000270834"/>
    </source>
</evidence>
<proteinExistence type="inferred from homology"/>
<dbReference type="PANTHER" id="PTHR30487">
    <property type="entry name" value="TYPE 4 PREPILIN-LIKE PROTEINS LEADER PEPTIDE-PROCESSING ENZYME"/>
    <property type="match status" value="1"/>
</dbReference>
<evidence type="ECO:0000256" key="8">
    <source>
        <dbReference type="ARBA" id="ARBA00022691"/>
    </source>
</evidence>
<dbReference type="GO" id="GO:0005886">
    <property type="term" value="C:plasma membrane"/>
    <property type="evidence" value="ECO:0007669"/>
    <property type="project" value="UniProtKB-SubCell"/>
</dbReference>
<evidence type="ECO:0000256" key="15">
    <source>
        <dbReference type="ARBA" id="ARBA00067082"/>
    </source>
</evidence>
<evidence type="ECO:0000256" key="6">
    <source>
        <dbReference type="ARBA" id="ARBA00022670"/>
    </source>
</evidence>
<dbReference type="InterPro" id="IPR000045">
    <property type="entry name" value="Prepilin_IV_endopep_pep"/>
</dbReference>
<evidence type="ECO:0000256" key="9">
    <source>
        <dbReference type="ARBA" id="ARBA00022692"/>
    </source>
</evidence>
<evidence type="ECO:0000256" key="12">
    <source>
        <dbReference type="ARBA" id="ARBA00023136"/>
    </source>
</evidence>
<dbReference type="GO" id="GO:0032259">
    <property type="term" value="P:methylation"/>
    <property type="evidence" value="ECO:0007669"/>
    <property type="project" value="UniProtKB-KW"/>
</dbReference>
<evidence type="ECO:0000256" key="18">
    <source>
        <dbReference type="RuleBase" id="RU003794"/>
    </source>
</evidence>
<dbReference type="EMBL" id="RBSQ01000592">
    <property type="protein sequence ID" value="RMS55286.1"/>
    <property type="molecule type" value="Genomic_DNA"/>
</dbReference>
<dbReference type="GO" id="GO:0016597">
    <property type="term" value="F:amino acid binding"/>
    <property type="evidence" value="ECO:0007669"/>
    <property type="project" value="InterPro"/>
</dbReference>
<dbReference type="InterPro" id="IPR010627">
    <property type="entry name" value="Prepilin_pept_A24_N"/>
</dbReference>
<evidence type="ECO:0000259" key="20">
    <source>
        <dbReference type="Pfam" id="PF01478"/>
    </source>
</evidence>
<comment type="caution">
    <text evidence="22">The sequence shown here is derived from an EMBL/GenBank/DDBJ whole genome shotgun (WGS) entry which is preliminary data.</text>
</comment>
<dbReference type="FunFam" id="1.20.120.1220:FF:000001">
    <property type="entry name" value="Type 4 prepilin-like proteins leader peptide-processing enzyme"/>
    <property type="match status" value="1"/>
</dbReference>
<evidence type="ECO:0000256" key="19">
    <source>
        <dbReference type="SAM" id="Phobius"/>
    </source>
</evidence>
<evidence type="ECO:0000259" key="21">
    <source>
        <dbReference type="Pfam" id="PF06750"/>
    </source>
</evidence>
<evidence type="ECO:0000256" key="1">
    <source>
        <dbReference type="ARBA" id="ARBA00004429"/>
    </source>
</evidence>
<dbReference type="Pfam" id="PF06750">
    <property type="entry name" value="A24_N_bact"/>
    <property type="match status" value="1"/>
</dbReference>
<feature type="transmembrane region" description="Helical" evidence="19">
    <location>
        <begin position="154"/>
        <end position="175"/>
    </location>
</feature>